<dbReference type="Pfam" id="PF07905">
    <property type="entry name" value="PucR"/>
    <property type="match status" value="1"/>
</dbReference>
<dbReference type="InterPro" id="IPR025736">
    <property type="entry name" value="PucR_C-HTH_dom"/>
</dbReference>
<protein>
    <submittedName>
        <fullName evidence="3">Purine catabolism regulator</fullName>
    </submittedName>
</protein>
<dbReference type="InterPro" id="IPR012914">
    <property type="entry name" value="PucR_dom"/>
</dbReference>
<organism evidence="3 4">
    <name type="scientific">Salinicoccus kekensis</name>
    <dbReference type="NCBI Taxonomy" id="714307"/>
    <lineage>
        <taxon>Bacteria</taxon>
        <taxon>Bacillati</taxon>
        <taxon>Bacillota</taxon>
        <taxon>Bacilli</taxon>
        <taxon>Bacillales</taxon>
        <taxon>Staphylococcaceae</taxon>
        <taxon>Salinicoccus</taxon>
    </lineage>
</organism>
<dbReference type="InterPro" id="IPR051448">
    <property type="entry name" value="CdaR-like_regulators"/>
</dbReference>
<evidence type="ECO:0000259" key="1">
    <source>
        <dbReference type="Pfam" id="PF07905"/>
    </source>
</evidence>
<dbReference type="AlphaFoldDB" id="A0A285UKJ6"/>
<dbReference type="EMBL" id="OBQF01000002">
    <property type="protein sequence ID" value="SOC40761.1"/>
    <property type="molecule type" value="Genomic_DNA"/>
</dbReference>
<proteinExistence type="predicted"/>
<dbReference type="Proteomes" id="UP000219412">
    <property type="component" value="Unassembled WGS sequence"/>
</dbReference>
<evidence type="ECO:0000313" key="3">
    <source>
        <dbReference type="EMBL" id="SOC40761.1"/>
    </source>
</evidence>
<dbReference type="OrthoDB" id="142218at2"/>
<dbReference type="InterPro" id="IPR042070">
    <property type="entry name" value="PucR_C-HTH_sf"/>
</dbReference>
<gene>
    <name evidence="3" type="ORF">SAMN05878391_1105</name>
</gene>
<keyword evidence="4" id="KW-1185">Reference proteome</keyword>
<dbReference type="RefSeq" id="WP_097039942.1">
    <property type="nucleotide sequence ID" value="NZ_OBQF01000002.1"/>
</dbReference>
<dbReference type="Pfam" id="PF13556">
    <property type="entry name" value="HTH_30"/>
    <property type="match status" value="1"/>
</dbReference>
<dbReference type="Gene3D" id="1.10.10.2840">
    <property type="entry name" value="PucR C-terminal helix-turn-helix domain"/>
    <property type="match status" value="1"/>
</dbReference>
<reference evidence="4" key="1">
    <citation type="submission" date="2017-08" db="EMBL/GenBank/DDBJ databases">
        <authorList>
            <person name="Varghese N."/>
            <person name="Submissions S."/>
        </authorList>
    </citation>
    <scope>NUCLEOTIDE SEQUENCE [LARGE SCALE GENOMIC DNA]</scope>
    <source>
        <strain evidence="4">DSM 23173</strain>
    </source>
</reference>
<evidence type="ECO:0000259" key="2">
    <source>
        <dbReference type="Pfam" id="PF13556"/>
    </source>
</evidence>
<name>A0A285UKJ6_9STAP</name>
<feature type="domain" description="Purine catabolism PurC-like" evidence="1">
    <location>
        <begin position="10"/>
        <end position="129"/>
    </location>
</feature>
<accession>A0A285UKJ6</accession>
<evidence type="ECO:0000313" key="4">
    <source>
        <dbReference type="Proteomes" id="UP000219412"/>
    </source>
</evidence>
<dbReference type="PANTHER" id="PTHR33744:SF1">
    <property type="entry name" value="DNA-BINDING TRANSCRIPTIONAL ACTIVATOR ADER"/>
    <property type="match status" value="1"/>
</dbReference>
<dbReference type="PANTHER" id="PTHR33744">
    <property type="entry name" value="CARBOHYDRATE DIACID REGULATOR"/>
    <property type="match status" value="1"/>
</dbReference>
<feature type="domain" description="PucR C-terminal helix-turn-helix" evidence="2">
    <location>
        <begin position="475"/>
        <end position="532"/>
    </location>
</feature>
<sequence length="543" mass="63208">MENFKVTVEDILRRELFMDAELIAGKKGLNREIKWTHILEMKSFDSFINGGELILTTGSNIDFNSPHGMSKIKILIESGVTGICLELGPHVTKVDPEILELADQHTFPIIIFKKTVKFVDITQDLHTLIINSHHTQLEHLHLLSKEFNELSLEPNGIIKILKKVHNYFQKTVILITDEKKLYYYPLKVKKHAEYIHSLIDTNMEIQPYTSLTLDKRNYSIFPIKGLGHSWGTLYFQEEAEAIDEFSYSILDRATLAVAQILLRNQTIEERKQNQEGDIVKKLMHEESFDPSRAQKFLPYPSENLYYRVVIIEKRNIDDEIRPEDWEEIKLTQAIILRNLFKNFGFRTAISVTINSITVISSFYENQQTTEKDHSFNLVTDAIRKTHEKNIFNGEECHISASSLNKDYSKLSKCYKEANEVLRLKHLEVLEDVLFYEDLGVYRLLMKLDKSELESFVSAYLGPLLDFEKRTNNNNLLLTLSIYLETMGSKKETSERLYIVRQTLYYRLEKIKELLGEQFMEPVNRQAIELAINAHRLLGDMSSK</sequence>